<organism evidence="4 5">
    <name type="scientific">Candidatus Curtissbacteria bacterium RIFCSPLOWO2_01_FULL_42_50</name>
    <dbReference type="NCBI Taxonomy" id="1797730"/>
    <lineage>
        <taxon>Bacteria</taxon>
        <taxon>Candidatus Curtissiibacteriota</taxon>
    </lineage>
</organism>
<dbReference type="PANTHER" id="PTHR34136">
    <property type="match status" value="1"/>
</dbReference>
<keyword evidence="1" id="KW-0328">Glycosyltransferase</keyword>
<dbReference type="PANTHER" id="PTHR34136:SF1">
    <property type="entry name" value="UDP-N-ACETYL-D-MANNOSAMINURONIC ACID TRANSFERASE"/>
    <property type="match status" value="1"/>
</dbReference>
<protein>
    <recommendedName>
        <fullName evidence="6">Glycosyltransferase</fullName>
    </recommendedName>
</protein>
<dbReference type="InterPro" id="IPR004629">
    <property type="entry name" value="WecG_TagA_CpsF"/>
</dbReference>
<keyword evidence="3" id="KW-0812">Transmembrane</keyword>
<keyword evidence="3" id="KW-1133">Transmembrane helix</keyword>
<dbReference type="CDD" id="cd06533">
    <property type="entry name" value="Glyco_transf_WecG_TagA"/>
    <property type="match status" value="1"/>
</dbReference>
<dbReference type="Pfam" id="PF03808">
    <property type="entry name" value="Glyco_tran_WecG"/>
    <property type="match status" value="1"/>
</dbReference>
<evidence type="ECO:0000313" key="5">
    <source>
        <dbReference type="Proteomes" id="UP000177039"/>
    </source>
</evidence>
<keyword evidence="3" id="KW-0472">Membrane</keyword>
<dbReference type="Proteomes" id="UP000177039">
    <property type="component" value="Unassembled WGS sequence"/>
</dbReference>
<dbReference type="AlphaFoldDB" id="A0A1F5H5K0"/>
<sequence>MDARRQKRTQLRPRINVLGVEVDDISQRKAVGTILEMAGDKEGGKYVVTVNSEFVMLAGRDPIFLKILNGADLAVADGQWLVWAKLIFGGKEHDRVTGVDLVEKLCERCAKKAISVGFLGGFGSVAEMAAKRQKSKNPTLPVVFADSGDPTMGQDSRLKKRFLAIGRVDILFVAYGMGQQEFWIKRNKNSLDVGVFIGVGGAFDYLSMVKKRAPMWLQGAGFEWLWRLMAEPWRAKRMLRVFPLFWVLVFWQWFKNLQNS</sequence>
<evidence type="ECO:0000256" key="2">
    <source>
        <dbReference type="ARBA" id="ARBA00022679"/>
    </source>
</evidence>
<gene>
    <name evidence="4" type="ORF">A3B54_00985</name>
</gene>
<evidence type="ECO:0000256" key="3">
    <source>
        <dbReference type="SAM" id="Phobius"/>
    </source>
</evidence>
<evidence type="ECO:0008006" key="6">
    <source>
        <dbReference type="Google" id="ProtNLM"/>
    </source>
</evidence>
<reference evidence="4 5" key="1">
    <citation type="journal article" date="2016" name="Nat. Commun.">
        <title>Thousands of microbial genomes shed light on interconnected biogeochemical processes in an aquifer system.</title>
        <authorList>
            <person name="Anantharaman K."/>
            <person name="Brown C.T."/>
            <person name="Hug L.A."/>
            <person name="Sharon I."/>
            <person name="Castelle C.J."/>
            <person name="Probst A.J."/>
            <person name="Thomas B.C."/>
            <person name="Singh A."/>
            <person name="Wilkins M.J."/>
            <person name="Karaoz U."/>
            <person name="Brodie E.L."/>
            <person name="Williams K.H."/>
            <person name="Hubbard S.S."/>
            <person name="Banfield J.F."/>
        </authorList>
    </citation>
    <scope>NUCLEOTIDE SEQUENCE [LARGE SCALE GENOMIC DNA]</scope>
</reference>
<name>A0A1F5H5K0_9BACT</name>
<dbReference type="EMBL" id="MFBT01000016">
    <property type="protein sequence ID" value="OGD99452.1"/>
    <property type="molecule type" value="Genomic_DNA"/>
</dbReference>
<proteinExistence type="predicted"/>
<keyword evidence="2" id="KW-0808">Transferase</keyword>
<dbReference type="GO" id="GO:0016758">
    <property type="term" value="F:hexosyltransferase activity"/>
    <property type="evidence" value="ECO:0007669"/>
    <property type="project" value="TreeGrafter"/>
</dbReference>
<feature type="transmembrane region" description="Helical" evidence="3">
    <location>
        <begin position="237"/>
        <end position="254"/>
    </location>
</feature>
<evidence type="ECO:0000256" key="1">
    <source>
        <dbReference type="ARBA" id="ARBA00022676"/>
    </source>
</evidence>
<evidence type="ECO:0000313" key="4">
    <source>
        <dbReference type="EMBL" id="OGD99452.1"/>
    </source>
</evidence>
<accession>A0A1F5H5K0</accession>
<dbReference type="NCBIfam" id="TIGR00696">
    <property type="entry name" value="wecG_tagA_cpsF"/>
    <property type="match status" value="1"/>
</dbReference>
<comment type="caution">
    <text evidence="4">The sequence shown here is derived from an EMBL/GenBank/DDBJ whole genome shotgun (WGS) entry which is preliminary data.</text>
</comment>